<evidence type="ECO:0000256" key="5">
    <source>
        <dbReference type="ARBA" id="ARBA00029300"/>
    </source>
</evidence>
<organism evidence="10 11">
    <name type="scientific">Sinocyclocheilus anshuiensis</name>
    <dbReference type="NCBI Taxonomy" id="1608454"/>
    <lineage>
        <taxon>Eukaryota</taxon>
        <taxon>Metazoa</taxon>
        <taxon>Chordata</taxon>
        <taxon>Craniata</taxon>
        <taxon>Vertebrata</taxon>
        <taxon>Euteleostomi</taxon>
        <taxon>Actinopterygii</taxon>
        <taxon>Neopterygii</taxon>
        <taxon>Teleostei</taxon>
        <taxon>Ostariophysi</taxon>
        <taxon>Cypriniformes</taxon>
        <taxon>Cyprinidae</taxon>
        <taxon>Cyprininae</taxon>
        <taxon>Sinocyclocheilus</taxon>
    </lineage>
</organism>
<evidence type="ECO:0000256" key="3">
    <source>
        <dbReference type="ARBA" id="ARBA00023239"/>
    </source>
</evidence>
<keyword evidence="11" id="KW-1185">Reference proteome</keyword>
<comment type="catalytic activity">
    <reaction evidence="6">
        <text>a 3'-end uridylyl-adenosine-RNA = a 3'-end 2',3'-cyclophospho-uridine-RNA + adenosine</text>
        <dbReference type="Rhea" id="RHEA:67896"/>
        <dbReference type="Rhea" id="RHEA-COMP:17385"/>
        <dbReference type="Rhea" id="RHEA-COMP:17386"/>
        <dbReference type="ChEBI" id="CHEBI:16335"/>
        <dbReference type="ChEBI" id="CHEBI:85644"/>
        <dbReference type="ChEBI" id="CHEBI:176518"/>
    </reaction>
    <physiologicalReaction direction="left-to-right" evidence="6">
        <dbReference type="Rhea" id="RHEA:67897"/>
    </physiologicalReaction>
</comment>
<dbReference type="RefSeq" id="XP_016296623.1">
    <property type="nucleotide sequence ID" value="XM_016441137.1"/>
</dbReference>
<dbReference type="Gene3D" id="3.90.1140.10">
    <property type="entry name" value="Cyclic phosphodiesterase"/>
    <property type="match status" value="1"/>
</dbReference>
<feature type="region of interest" description="Disordered" evidence="9">
    <location>
        <begin position="1"/>
        <end position="66"/>
    </location>
</feature>
<dbReference type="EC" id="3.1.4.-" evidence="8"/>
<comment type="function">
    <text evidence="7">3'-5' RNA exonuclease that trims the 3' end of oligo(U) and oligo(A) tracts of the pre-U6 small nuclear RNA (snRNA) molecule, leading to the formation of a mature U6 snRNA 3' end-terminated with a 2',3'-cyclic phosphate. Participates in the U6 snRNA 3' end processing that prevents U6 snRNA degradation. In addition also removes uridines from the 3' end of U6atac snRNA and possibly the vault RNA VTRNA1-1.</text>
</comment>
<dbReference type="CTD" id="79650"/>
<proteinExistence type="inferred from homology"/>
<comment type="catalytic activity">
    <reaction evidence="5">
        <text>a 3'-end uridylyl-uridine-RNA = a 3'-end 2',3'-cyclophospho-uridine-RNA + uridine</text>
        <dbReference type="Rhea" id="RHEA:46052"/>
        <dbReference type="Rhea" id="RHEA-COMP:17384"/>
        <dbReference type="Rhea" id="RHEA-COMP:17385"/>
        <dbReference type="ChEBI" id="CHEBI:16704"/>
        <dbReference type="ChEBI" id="CHEBI:85643"/>
        <dbReference type="ChEBI" id="CHEBI:85644"/>
    </reaction>
    <physiologicalReaction direction="left-to-right" evidence="5">
        <dbReference type="Rhea" id="RHEA:46053"/>
    </physiologicalReaction>
</comment>
<reference evidence="10" key="2">
    <citation type="submission" date="2025-09" db="UniProtKB">
        <authorList>
            <consortium name="Ensembl"/>
        </authorList>
    </citation>
    <scope>IDENTIFICATION</scope>
</reference>
<dbReference type="GO" id="GO:0034477">
    <property type="term" value="P:U6 snRNA 3'-end processing"/>
    <property type="evidence" value="ECO:0007669"/>
    <property type="project" value="UniProtKB-UniRule"/>
</dbReference>
<comment type="similarity">
    <text evidence="8">Belongs to the 2H phosphoesterase superfamily. USB1 family.</text>
</comment>
<dbReference type="AlphaFoldDB" id="A0A671SZ58"/>
<protein>
    <recommendedName>
        <fullName evidence="8">U6 snRNA phosphodiesterase</fullName>
        <ecNumber evidence="8">3.1.4.-</ecNumber>
    </recommendedName>
</protein>
<dbReference type="PANTHER" id="PTHR13522:SF3">
    <property type="entry name" value="U6 SNRNA PHOSPHODIESTERASE 1"/>
    <property type="match status" value="1"/>
</dbReference>
<dbReference type="GeneID" id="107654167"/>
<dbReference type="HAMAP" id="MF_03040">
    <property type="entry name" value="USB1"/>
    <property type="match status" value="1"/>
</dbReference>
<name>A0A671SZ58_9TELE</name>
<evidence type="ECO:0000256" key="8">
    <source>
        <dbReference type="HAMAP-Rule" id="MF_03040"/>
    </source>
</evidence>
<comment type="subcellular location">
    <subcellularLocation>
        <location evidence="8">Nucleus</location>
    </subcellularLocation>
</comment>
<gene>
    <name evidence="8" type="primary">USB1</name>
    <name evidence="10" type="synonym">usb1</name>
</gene>
<reference evidence="10" key="1">
    <citation type="submission" date="2025-08" db="UniProtKB">
        <authorList>
            <consortium name="Ensembl"/>
        </authorList>
    </citation>
    <scope>IDENTIFICATION</scope>
</reference>
<evidence type="ECO:0000313" key="11">
    <source>
        <dbReference type="Proteomes" id="UP000472260"/>
    </source>
</evidence>
<evidence type="ECO:0000256" key="6">
    <source>
        <dbReference type="ARBA" id="ARBA00029305"/>
    </source>
</evidence>
<dbReference type="GO" id="GO:0005634">
    <property type="term" value="C:nucleus"/>
    <property type="evidence" value="ECO:0007669"/>
    <property type="project" value="UniProtKB-SubCell"/>
</dbReference>
<feature type="active site" description="Proton donor/acceptor" evidence="8">
    <location>
        <position position="226"/>
    </location>
</feature>
<keyword evidence="1 8" id="KW-0540">Nuclease</keyword>
<dbReference type="FunFam" id="3.90.1140.10:FF:000002">
    <property type="entry name" value="U6 snRNA phosphodiesterase"/>
    <property type="match status" value="1"/>
</dbReference>
<evidence type="ECO:0000256" key="7">
    <source>
        <dbReference type="ARBA" id="ARBA00046102"/>
    </source>
</evidence>
<feature type="active site" description="Proton donor/acceptor" evidence="8">
    <location>
        <position position="138"/>
    </location>
</feature>
<accession>A0A671SZ58</accession>
<sequence>MIVNYSSSSTSEEETESSSKDDSSPLRKRGKLDTQTSTSEPLDHGSVKRKAGKSAHLTPRLPLPDSVKEMFREPEEQWIDKSEEHGGRQRSFQHERGNWATYVFCPYVPEEAFLELLNEMMVVAAAHGIPLTLSEEFHVSISKTVVLRHHWIQPFIQSIHTGLTQFQKFFCLADKLRVYCNAEKTRTFLGMEISTGKTQLLELIKILDETMKEFNLSTFYKDPSFHISLAWCVGDHTERLKKTCLSQMQSLIDGHEDGPFYIQLNCTELRCKSGNKVFLFPLQ</sequence>
<keyword evidence="2 8" id="KW-0378">Hydrolase</keyword>
<keyword evidence="3" id="KW-0456">Lyase</keyword>
<feature type="compositionally biased region" description="Low complexity" evidence="9">
    <location>
        <begin position="1"/>
        <end position="10"/>
    </location>
</feature>
<evidence type="ECO:0000256" key="2">
    <source>
        <dbReference type="ARBA" id="ARBA00022801"/>
    </source>
</evidence>
<dbReference type="PANTHER" id="PTHR13522">
    <property type="entry name" value="U6 SNRNA PHOSPHODIESTERASE 1"/>
    <property type="match status" value="1"/>
</dbReference>
<dbReference type="Ensembl" id="ENSSANT00000107365.1">
    <property type="protein sequence ID" value="ENSSANP00000101141.1"/>
    <property type="gene ID" value="ENSSANG00000049700.1"/>
</dbReference>
<evidence type="ECO:0000256" key="4">
    <source>
        <dbReference type="ARBA" id="ARBA00023242"/>
    </source>
</evidence>
<evidence type="ECO:0000313" key="10">
    <source>
        <dbReference type="Ensembl" id="ENSSANP00000101141.1"/>
    </source>
</evidence>
<comment type="function">
    <text evidence="8">Phosphodiesterase responsible for the U6 snRNA 3' end processing. Acts as an exoribonuclease (RNase) responsible for trimming the poly(U) tract of the last nucleotides in the pre-U6 snRNA molecule, leading to the formation of mature U6 snRNA.</text>
</comment>
<dbReference type="GO" id="GO:0016829">
    <property type="term" value="F:lyase activity"/>
    <property type="evidence" value="ECO:0007669"/>
    <property type="project" value="UniProtKB-KW"/>
</dbReference>
<evidence type="ECO:0000256" key="1">
    <source>
        <dbReference type="ARBA" id="ARBA00022722"/>
    </source>
</evidence>
<evidence type="ECO:0000256" key="9">
    <source>
        <dbReference type="SAM" id="MobiDB-lite"/>
    </source>
</evidence>
<dbReference type="Pfam" id="PF09749">
    <property type="entry name" value="HVSL"/>
    <property type="match status" value="1"/>
</dbReference>
<dbReference type="GO" id="GO:1990838">
    <property type="term" value="F:poly(U)-specific exoribonuclease activity, producing 3' uridine cyclic phosphate ends"/>
    <property type="evidence" value="ECO:0007669"/>
    <property type="project" value="UniProtKB-UniRule"/>
</dbReference>
<keyword evidence="4 8" id="KW-0539">Nucleus</keyword>
<dbReference type="Proteomes" id="UP000472260">
    <property type="component" value="Unassembled WGS sequence"/>
</dbReference>
<dbReference type="InterPro" id="IPR027521">
    <property type="entry name" value="Usb1"/>
</dbReference>